<feature type="domain" description="Proteinase inhibitor I42 chagasin" evidence="3">
    <location>
        <begin position="66"/>
        <end position="146"/>
    </location>
</feature>
<dbReference type="PANTHER" id="PTHR36530:SF1">
    <property type="entry name" value="AMOEBIASIN-1"/>
    <property type="match status" value="1"/>
</dbReference>
<keyword evidence="1" id="KW-0646">Protease inhibitor</keyword>
<name>A0AA97A805_9EURY</name>
<keyword evidence="2" id="KW-0789">Thiol protease inhibitor</keyword>
<reference evidence="4 5" key="1">
    <citation type="submission" date="2023-07" db="EMBL/GenBank/DDBJ databases">
        <title>Closed genome sequence of Methanimicrococcus sp. Es2.</title>
        <authorList>
            <person name="Protasov E."/>
            <person name="Platt K."/>
            <person name="Reeh H."/>
            <person name="Poehlein A."/>
            <person name="Daniel R."/>
            <person name="Brune A."/>
        </authorList>
    </citation>
    <scope>NUCLEOTIDE SEQUENCE [LARGE SCALE GENOMIC DNA]</scope>
    <source>
        <strain evidence="4 5">Es2</strain>
    </source>
</reference>
<proteinExistence type="predicted"/>
<dbReference type="AlphaFoldDB" id="A0AA97A805"/>
<dbReference type="Gene3D" id="2.60.40.2020">
    <property type="match status" value="2"/>
</dbReference>
<gene>
    <name evidence="4" type="ORF">MmiEs2_07140</name>
</gene>
<accession>A0AA97A805</accession>
<feature type="domain" description="Proteinase inhibitor I42 chagasin" evidence="3">
    <location>
        <begin position="175"/>
        <end position="260"/>
    </location>
</feature>
<evidence type="ECO:0000313" key="4">
    <source>
        <dbReference type="EMBL" id="WNY28523.1"/>
    </source>
</evidence>
<evidence type="ECO:0000313" key="5">
    <source>
        <dbReference type="Proteomes" id="UP001302662"/>
    </source>
</evidence>
<evidence type="ECO:0000256" key="2">
    <source>
        <dbReference type="ARBA" id="ARBA00022704"/>
    </source>
</evidence>
<evidence type="ECO:0000259" key="3">
    <source>
        <dbReference type="Pfam" id="PF09394"/>
    </source>
</evidence>
<dbReference type="InterPro" id="IPR018990">
    <property type="entry name" value="Prot_inh_I42_chagasin"/>
</dbReference>
<dbReference type="InterPro" id="IPR052781">
    <property type="entry name" value="Cys_protease_inhibitor_I42"/>
</dbReference>
<dbReference type="Pfam" id="PF09394">
    <property type="entry name" value="Inhibitor_I42"/>
    <property type="match status" value="2"/>
</dbReference>
<organism evidence="4 5">
    <name type="scientific">Methanimicrococcus stummii</name>
    <dbReference type="NCBI Taxonomy" id="3028294"/>
    <lineage>
        <taxon>Archaea</taxon>
        <taxon>Methanobacteriati</taxon>
        <taxon>Methanobacteriota</taxon>
        <taxon>Stenosarchaea group</taxon>
        <taxon>Methanomicrobia</taxon>
        <taxon>Methanosarcinales</taxon>
        <taxon>Methanosarcinaceae</taxon>
        <taxon>Methanimicrococcus</taxon>
    </lineage>
</organism>
<dbReference type="EMBL" id="CP131062">
    <property type="protein sequence ID" value="WNY28523.1"/>
    <property type="molecule type" value="Genomic_DNA"/>
</dbReference>
<dbReference type="GO" id="GO:0004869">
    <property type="term" value="F:cysteine-type endopeptidase inhibitor activity"/>
    <property type="evidence" value="ECO:0007669"/>
    <property type="project" value="UniProtKB-KW"/>
</dbReference>
<dbReference type="PROSITE" id="PS51257">
    <property type="entry name" value="PROKAR_LIPOPROTEIN"/>
    <property type="match status" value="1"/>
</dbReference>
<keyword evidence="5" id="KW-1185">Reference proteome</keyword>
<sequence length="278" mass="30084">MIMNRGDTLKNLTKLLILTGLILAVALSGCLGSDDGGAETDNNTNVSVSHFYKNVTLAENDTVVKFDFTSNPTTGYGWAVTVNKTGILDEILIEATADDSDLVGAPIVQQFYYKAQAPGTVALNFKYERSFEEGTTVEDLTYVIQVYQNNTAEIVSVSSAAGNLLPLYKEAGLEKNGTVMKIMFAENPTTGYTWNITMTPTDVLHMSKDYIDTPVTDAVGAAGVHTWEFDTLKAGNVSVLFDHNRSFENASTTETAVFSLKANSDGTIEIRGISLDTQ</sequence>
<protein>
    <recommendedName>
        <fullName evidence="3">Proteinase inhibitor I42 chagasin domain-containing protein</fullName>
    </recommendedName>
</protein>
<dbReference type="SUPFAM" id="SSF141066">
    <property type="entry name" value="ICP-like"/>
    <property type="match status" value="2"/>
</dbReference>
<dbReference type="Proteomes" id="UP001302662">
    <property type="component" value="Chromosome"/>
</dbReference>
<evidence type="ECO:0000256" key="1">
    <source>
        <dbReference type="ARBA" id="ARBA00022690"/>
    </source>
</evidence>
<dbReference type="KEGG" id="mees:MmiEs2_07140"/>
<dbReference type="InterPro" id="IPR036331">
    <property type="entry name" value="Chagasin-like_sf"/>
</dbReference>
<dbReference type="PANTHER" id="PTHR36530">
    <property type="entry name" value="INHIBITOR OF CYSTEINE PEPTIDASE"/>
    <property type="match status" value="1"/>
</dbReference>